<feature type="coiled-coil region" evidence="1">
    <location>
        <begin position="183"/>
        <end position="224"/>
    </location>
</feature>
<organism evidence="3 4">
    <name type="scientific">Parasitella parasitica</name>
    <dbReference type="NCBI Taxonomy" id="35722"/>
    <lineage>
        <taxon>Eukaryota</taxon>
        <taxon>Fungi</taxon>
        <taxon>Fungi incertae sedis</taxon>
        <taxon>Mucoromycota</taxon>
        <taxon>Mucoromycotina</taxon>
        <taxon>Mucoromycetes</taxon>
        <taxon>Mucorales</taxon>
        <taxon>Mucorineae</taxon>
        <taxon>Mucoraceae</taxon>
        <taxon>Parasitella</taxon>
    </lineage>
</organism>
<keyword evidence="4" id="KW-1185">Reference proteome</keyword>
<keyword evidence="1" id="KW-0175">Coiled coil</keyword>
<sequence length="349" mass="37828">MPRDSSKDLISKLPRDAQDLVKRFNKHRTNITCTKCVQIGTFEYSANSTQKPPQPVFMCSACKYTPHVTALEKEIRQAQVSPSSPAAVPISVPTNIEATTAPPNTRASRAKPKQTKIPTPAKKRTRAVRSDDEGEVDSTLTTFVPSATTPATVSPVDTFSPSPTLNMDTTDQASTMAAILAQLTAMNSTIASLKSEIDAFRTENANLKSQLVQSANKIASLEQTISLNDRRATLATVTKQQQQQGDDILDDDENYPLICGSDRSSTSKVDSNVAGPSKSKWAHPLNLEKITADRNKTDSKKLQNLNKLSAKLTKSSPSKKEATNQKQYNSAVRALTAPTSDPSAGFTYV</sequence>
<dbReference type="Proteomes" id="UP000054107">
    <property type="component" value="Unassembled WGS sequence"/>
</dbReference>
<protein>
    <submittedName>
        <fullName evidence="3">Uncharacterized protein</fullName>
    </submittedName>
</protein>
<accession>A0A0B7MME3</accession>
<gene>
    <name evidence="3" type="primary">PARPA_00196.1 scaffold 427</name>
</gene>
<feature type="compositionally biased region" description="Polar residues" evidence="2">
    <location>
        <begin position="302"/>
        <end position="316"/>
    </location>
</feature>
<feature type="region of interest" description="Disordered" evidence="2">
    <location>
        <begin position="91"/>
        <end position="137"/>
    </location>
</feature>
<name>A0A0B7MME3_9FUNG</name>
<evidence type="ECO:0000256" key="1">
    <source>
        <dbReference type="SAM" id="Coils"/>
    </source>
</evidence>
<reference evidence="3 4" key="1">
    <citation type="submission" date="2014-09" db="EMBL/GenBank/DDBJ databases">
        <authorList>
            <person name="Ellenberger Sabrina"/>
        </authorList>
    </citation>
    <scope>NUCLEOTIDE SEQUENCE [LARGE SCALE GENOMIC DNA]</scope>
    <source>
        <strain evidence="3 4">CBS 412.66</strain>
    </source>
</reference>
<dbReference type="AlphaFoldDB" id="A0A0B7MME3"/>
<feature type="compositionally biased region" description="Polar residues" evidence="2">
    <location>
        <begin position="94"/>
        <end position="107"/>
    </location>
</feature>
<evidence type="ECO:0000256" key="2">
    <source>
        <dbReference type="SAM" id="MobiDB-lite"/>
    </source>
</evidence>
<dbReference type="EMBL" id="LN718846">
    <property type="protein sequence ID" value="CEP06936.1"/>
    <property type="molecule type" value="Genomic_DNA"/>
</dbReference>
<feature type="region of interest" description="Disordered" evidence="2">
    <location>
        <begin position="260"/>
        <end position="349"/>
    </location>
</feature>
<evidence type="ECO:0000313" key="3">
    <source>
        <dbReference type="EMBL" id="CEP06936.1"/>
    </source>
</evidence>
<feature type="compositionally biased region" description="Basic and acidic residues" evidence="2">
    <location>
        <begin position="290"/>
        <end position="301"/>
    </location>
</feature>
<evidence type="ECO:0000313" key="4">
    <source>
        <dbReference type="Proteomes" id="UP000054107"/>
    </source>
</evidence>
<proteinExistence type="predicted"/>